<dbReference type="WBParaSite" id="maker-PairedContig_199-snap-gene-0.38-mRNA-1">
    <property type="protein sequence ID" value="maker-PairedContig_199-snap-gene-0.38-mRNA-1"/>
    <property type="gene ID" value="maker-PairedContig_199-snap-gene-0.38"/>
</dbReference>
<keyword evidence="5" id="KW-0227">DNA damage</keyword>
<dbReference type="InterPro" id="IPR049431">
    <property type="entry name" value="UVSSA_C"/>
</dbReference>
<organism evidence="12">
    <name type="scientific">Wuchereria bancrofti</name>
    <dbReference type="NCBI Taxonomy" id="6293"/>
    <lineage>
        <taxon>Eukaryota</taxon>
        <taxon>Metazoa</taxon>
        <taxon>Ecdysozoa</taxon>
        <taxon>Nematoda</taxon>
        <taxon>Chromadorea</taxon>
        <taxon>Rhabditida</taxon>
        <taxon>Spirurina</taxon>
        <taxon>Spiruromorpha</taxon>
        <taxon>Filarioidea</taxon>
        <taxon>Onchocercidae</taxon>
        <taxon>Wuchereria</taxon>
    </lineage>
</organism>
<dbReference type="PANTHER" id="PTHR28670:SF1">
    <property type="entry name" value="UV-STIMULATED SCAFFOLD PROTEIN A"/>
    <property type="match status" value="1"/>
</dbReference>
<keyword evidence="4" id="KW-0479">Metal-binding</keyword>
<dbReference type="STRING" id="6293.A0A1I8EGQ0"/>
<evidence type="ECO:0000256" key="7">
    <source>
        <dbReference type="ARBA" id="ARBA00022833"/>
    </source>
</evidence>
<dbReference type="GO" id="GO:0008270">
    <property type="term" value="F:zinc ion binding"/>
    <property type="evidence" value="ECO:0007669"/>
    <property type="project" value="UniProtKB-KW"/>
</dbReference>
<evidence type="ECO:0000313" key="12">
    <source>
        <dbReference type="WBParaSite" id="maker-PairedContig_199-snap-gene-0.38-mRNA-1"/>
    </source>
</evidence>
<comment type="similarity">
    <text evidence="2">Belongs to the UVSSA family.</text>
</comment>
<dbReference type="AlphaFoldDB" id="A0A1I8EGQ0"/>
<evidence type="ECO:0000256" key="10">
    <source>
        <dbReference type="SAM" id="MobiDB-lite"/>
    </source>
</evidence>
<dbReference type="GO" id="GO:0005694">
    <property type="term" value="C:chromosome"/>
    <property type="evidence" value="ECO:0007669"/>
    <property type="project" value="UniProtKB-SubCell"/>
</dbReference>
<protein>
    <recommendedName>
        <fullName evidence="11">UV-stimulated scaffold protein A C-terminal domain-containing protein</fullName>
    </recommendedName>
</protein>
<dbReference type="GO" id="GO:0000993">
    <property type="term" value="F:RNA polymerase II complex binding"/>
    <property type="evidence" value="ECO:0007669"/>
    <property type="project" value="TreeGrafter"/>
</dbReference>
<name>A0A1I8EGQ0_WUCBA</name>
<evidence type="ECO:0000256" key="3">
    <source>
        <dbReference type="ARBA" id="ARBA00022454"/>
    </source>
</evidence>
<dbReference type="InterPro" id="IPR049408">
    <property type="entry name" value="UVSSA_N_a-solenoid_rpt"/>
</dbReference>
<feature type="domain" description="UV-stimulated scaffold protein A C-terminal" evidence="11">
    <location>
        <begin position="404"/>
        <end position="509"/>
    </location>
</feature>
<feature type="region of interest" description="Disordered" evidence="10">
    <location>
        <begin position="570"/>
        <end position="589"/>
    </location>
</feature>
<keyword evidence="9" id="KW-0234">DNA repair</keyword>
<evidence type="ECO:0000256" key="9">
    <source>
        <dbReference type="ARBA" id="ARBA00023204"/>
    </source>
</evidence>
<dbReference type="PANTHER" id="PTHR28670">
    <property type="entry name" value="UV-STIMULATED SCAFFOLD PROTEIN A"/>
    <property type="match status" value="1"/>
</dbReference>
<accession>A0A1I8EGQ0</accession>
<dbReference type="Pfam" id="PF20867">
    <property type="entry name" value="UVSSA_N"/>
    <property type="match status" value="1"/>
</dbReference>
<comment type="subcellular location">
    <subcellularLocation>
        <location evidence="1">Chromosome</location>
    </subcellularLocation>
</comment>
<dbReference type="InterPro" id="IPR018610">
    <property type="entry name" value="UVSSA"/>
</dbReference>
<reference evidence="12" key="1">
    <citation type="submission" date="2016-11" db="UniProtKB">
        <authorList>
            <consortium name="WormBaseParasite"/>
        </authorList>
    </citation>
    <scope>IDENTIFICATION</scope>
    <source>
        <strain evidence="12">pt0022</strain>
    </source>
</reference>
<proteinExistence type="inferred from homology"/>
<keyword evidence="8" id="KW-0175">Coiled coil</keyword>
<dbReference type="GO" id="GO:0009411">
    <property type="term" value="P:response to UV"/>
    <property type="evidence" value="ECO:0007669"/>
    <property type="project" value="InterPro"/>
</dbReference>
<evidence type="ECO:0000256" key="4">
    <source>
        <dbReference type="ARBA" id="ARBA00022723"/>
    </source>
</evidence>
<evidence type="ECO:0000256" key="1">
    <source>
        <dbReference type="ARBA" id="ARBA00004286"/>
    </source>
</evidence>
<evidence type="ECO:0000256" key="2">
    <source>
        <dbReference type="ARBA" id="ARBA00009240"/>
    </source>
</evidence>
<dbReference type="GO" id="GO:0006283">
    <property type="term" value="P:transcription-coupled nucleotide-excision repair"/>
    <property type="evidence" value="ECO:0007669"/>
    <property type="project" value="TreeGrafter"/>
</dbReference>
<keyword evidence="6" id="KW-0863">Zinc-finger</keyword>
<sequence length="637" mass="74450">MQDGRSSQLIASRRILSNLIKQFDFNRRVLNEAKLKELKQILKSNPDIIEPIFTDFLKYFRQNDCEYRLAVLQLCAELFQRSHVFRIQLTSHMQEVLLYTAETDPLHYPLPPPKEAAKILKLETLKLVKLWHEKYAEAYSKLDFAVNFLRSSKSLDFEHASAELQIERQRAEERDRKKDEQSKRVIEKVEKEFKERLEEISRCINETRHALELLVPRFDIDDDTHDKKHLNYENEMIHGYSVLEPVAVTVALNAPIVNVNAENKIIINALMDCMTMLQFYKKIICRWLIKLGKYGGNNGQKLCKEIVHLKNKITVELRKCDELHLQSRQKSDEDDSETDDLEDVPEKEGLELECKPLQELPEYILRKTMENIEDNSAGPSKISGVQKLLNFSPDHKKSGEYGNKVPVLSYGLDLKYWGENDIKPAEIPRNNADCHRFWRPSDESCSTNLDISEAYHARVITFVGLQLMSSRQCRVPLNDGTLCPRMDHKRCPLHGKIIDRDEMGFPVNEIIQYIILKMRFEIKETRITHSRNQMLWLAFLVCRKSYNPEHDAKEEEEYIKDVEAATGANLRGNVKRRKRKRQEDTEGNAPVAVRNRLSAKLFNRSTMKRVYETLESLRKARAAKNFEHQFNYALTKS</sequence>
<evidence type="ECO:0000256" key="6">
    <source>
        <dbReference type="ARBA" id="ARBA00022771"/>
    </source>
</evidence>
<feature type="region of interest" description="Disordered" evidence="10">
    <location>
        <begin position="326"/>
        <end position="346"/>
    </location>
</feature>
<keyword evidence="7" id="KW-0862">Zinc</keyword>
<dbReference type="Pfam" id="PF09740">
    <property type="entry name" value="DUF2043"/>
    <property type="match status" value="1"/>
</dbReference>
<evidence type="ECO:0000256" key="5">
    <source>
        <dbReference type="ARBA" id="ARBA00022763"/>
    </source>
</evidence>
<evidence type="ECO:0000256" key="8">
    <source>
        <dbReference type="ARBA" id="ARBA00023054"/>
    </source>
</evidence>
<evidence type="ECO:0000259" key="11">
    <source>
        <dbReference type="Pfam" id="PF09740"/>
    </source>
</evidence>
<feature type="compositionally biased region" description="Acidic residues" evidence="10">
    <location>
        <begin position="332"/>
        <end position="343"/>
    </location>
</feature>
<keyword evidence="3" id="KW-0158">Chromosome</keyword>